<comment type="caution">
    <text evidence="2">The sequence shown here is derived from an EMBL/GenBank/DDBJ whole genome shotgun (WGS) entry which is preliminary data.</text>
</comment>
<accession>A0AAE3EFI2</accession>
<feature type="signal peptide" evidence="1">
    <location>
        <begin position="1"/>
        <end position="24"/>
    </location>
</feature>
<keyword evidence="3" id="KW-1185">Reference proteome</keyword>
<protein>
    <submittedName>
        <fullName evidence="2">Carbohydrate ABC transporter substrate-binding protein</fullName>
    </submittedName>
</protein>
<gene>
    <name evidence="2" type="ORF">K7J14_04120</name>
</gene>
<proteinExistence type="predicted"/>
<dbReference type="Proteomes" id="UP001198163">
    <property type="component" value="Unassembled WGS sequence"/>
</dbReference>
<dbReference type="Gene3D" id="3.40.190.10">
    <property type="entry name" value="Periplasmic binding protein-like II"/>
    <property type="match status" value="1"/>
</dbReference>
<evidence type="ECO:0000313" key="3">
    <source>
        <dbReference type="Proteomes" id="UP001198163"/>
    </source>
</evidence>
<dbReference type="RefSeq" id="WP_230753455.1">
    <property type="nucleotide sequence ID" value="NZ_JAINWA010000001.1"/>
</dbReference>
<organism evidence="2 3">
    <name type="scientific">Teretinema zuelzerae</name>
    <dbReference type="NCBI Taxonomy" id="156"/>
    <lineage>
        <taxon>Bacteria</taxon>
        <taxon>Pseudomonadati</taxon>
        <taxon>Spirochaetota</taxon>
        <taxon>Spirochaetia</taxon>
        <taxon>Spirochaetales</taxon>
        <taxon>Treponemataceae</taxon>
        <taxon>Teretinema</taxon>
    </lineage>
</organism>
<evidence type="ECO:0000256" key="1">
    <source>
        <dbReference type="SAM" id="SignalP"/>
    </source>
</evidence>
<sequence length="421" mass="48505">MIRTRRFRLIGALSVLAQSMLLISCNPQTENSAVLWTNQDSFASYVELFNTSQNKHTIILEYKANPAEAILTSKEQPDIVIGPWLKGEKTRTKLVSVDYLFDELKISGKLFYKPLLDLGHINGRQYLLPVSFNLPAVIFSPEHRELIPGDFSLSIEQIREIGKTWNQKNDRTYTRMGFSPRWNPDFLYLTAKLFDARFEESNTLFTYNAQALETGLKWIRSWSTEVNESIQAEDDFAFKYLYDPPYKLVTGSRNLFSYMSSEDLLAMPQDKLQNIDFRWITKSSMTPINDEIMYAAICRKAQNTEAAEAFLTWFFTERTQKELLERSRNLGEMERSFGISGGFSALRSVNEKVFPLFYPSILGHLPPAESLAVPRILPNNWIMLKEKIVMPWLVDAAGTPAQHSNTVKSMEARLVDWQKTR</sequence>
<feature type="chain" id="PRO_5042156114" evidence="1">
    <location>
        <begin position="25"/>
        <end position="421"/>
    </location>
</feature>
<evidence type="ECO:0000313" key="2">
    <source>
        <dbReference type="EMBL" id="MCD1653885.1"/>
    </source>
</evidence>
<name>A0AAE3EFI2_9SPIR</name>
<dbReference type="PROSITE" id="PS51257">
    <property type="entry name" value="PROKAR_LIPOPROTEIN"/>
    <property type="match status" value="1"/>
</dbReference>
<dbReference type="SUPFAM" id="SSF53850">
    <property type="entry name" value="Periplasmic binding protein-like II"/>
    <property type="match status" value="1"/>
</dbReference>
<dbReference type="AlphaFoldDB" id="A0AAE3EFI2"/>
<dbReference type="EMBL" id="JAINWA010000001">
    <property type="protein sequence ID" value="MCD1653885.1"/>
    <property type="molecule type" value="Genomic_DNA"/>
</dbReference>
<keyword evidence="1" id="KW-0732">Signal</keyword>
<reference evidence="2" key="1">
    <citation type="submission" date="2021-08" db="EMBL/GenBank/DDBJ databases">
        <title>Comparative analyses of Brucepasteria parasyntrophica and Teretinema zuelzerae.</title>
        <authorList>
            <person name="Song Y."/>
            <person name="Brune A."/>
        </authorList>
    </citation>
    <scope>NUCLEOTIDE SEQUENCE</scope>
    <source>
        <strain evidence="2">DSM 1903</strain>
    </source>
</reference>